<evidence type="ECO:0000256" key="2">
    <source>
        <dbReference type="ARBA" id="ARBA00023125"/>
    </source>
</evidence>
<dbReference type="SMART" id="SM00342">
    <property type="entry name" value="HTH_ARAC"/>
    <property type="match status" value="1"/>
</dbReference>
<sequence>MISSLSIRNHYTTELERCINEIIILIPINKVCKINLNGTVITINNGCIINNADLYQYIDVENLVELKIPLPLFVEKDKTIANAFFDFKQIKYAEQFRNLVLQKLHDNIQDKAVMNIYISNIIDFLLKEARVNLKHPYLPYLYTKHPLVQRLTQYVHKHIDASLSTKQVSNVFYISQSYISILFSKILNMNFKQYTSSLKIALSLHDLLKEEQSIYDVAMKYSFTNVSTYSKNFKTYVNVPPKHYIYQFRKNRFNEPYQVSLKTPNLSQTITELHHLSHQQYISSNRIILDKLKYNEKFNMMHTFIKIEDWHMLLSFNQYDLQYKIKALIPNPNLIIIHTGFEHLNKLEYQKVFNVLKRLTNQGYDITLKVDNSSLSQTIDYQIIKILDSLSTVNDSLSHVSLLFVTNQHTLLQTQSLIQKFKHQFPSIECGVNIDRLIENGGILSKLSQRMSALKADFYFIDMDWLTLGNIISTKWINSKNDFDIHQVVTLFLRRIHPTLANKIILGCITHKTLKHYYNDMSPSPYILLLHSLIEFQSSIKGFAFPYFSEDDDQFMFVNRTHSTMPLVHILSLLKPFLNLNIVKFKNGIIGKSKYHTHVLLYNQLFSSTEKSYLVANIMHNFISDFPVYTRILNQNHGIISHLIPNNLDLSYIDPKILEQINKSNHPLSKLSMHCHHDPLTIRMNTSEIQYIMFPNV</sequence>
<dbReference type="GO" id="GO:0003700">
    <property type="term" value="F:DNA-binding transcription factor activity"/>
    <property type="evidence" value="ECO:0007669"/>
    <property type="project" value="InterPro"/>
</dbReference>
<gene>
    <name evidence="4" type="ORF">NCTC13834_00477</name>
</gene>
<reference evidence="4 5" key="1">
    <citation type="submission" date="2018-06" db="EMBL/GenBank/DDBJ databases">
        <authorList>
            <consortium name="Pathogen Informatics"/>
            <person name="Doyle S."/>
        </authorList>
    </citation>
    <scope>NUCLEOTIDE SEQUENCE [LARGE SCALE GENOMIC DNA]</scope>
    <source>
        <strain evidence="4 5">NCTC13834</strain>
    </source>
</reference>
<dbReference type="Proteomes" id="UP000254412">
    <property type="component" value="Unassembled WGS sequence"/>
</dbReference>
<name>A0A380GIC0_9STAP</name>
<dbReference type="EMBL" id="UHDS01000001">
    <property type="protein sequence ID" value="SUM54192.1"/>
    <property type="molecule type" value="Genomic_DNA"/>
</dbReference>
<proteinExistence type="predicted"/>
<evidence type="ECO:0000256" key="1">
    <source>
        <dbReference type="ARBA" id="ARBA00023015"/>
    </source>
</evidence>
<keyword evidence="2" id="KW-0238">DNA-binding</keyword>
<keyword evidence="3" id="KW-0804">Transcription</keyword>
<dbReference type="AlphaFoldDB" id="A0A380GIC0"/>
<evidence type="ECO:0000313" key="5">
    <source>
        <dbReference type="Proteomes" id="UP000254412"/>
    </source>
</evidence>
<evidence type="ECO:0000313" key="4">
    <source>
        <dbReference type="EMBL" id="SUM54192.1"/>
    </source>
</evidence>
<dbReference type="InterPro" id="IPR009057">
    <property type="entry name" value="Homeodomain-like_sf"/>
</dbReference>
<protein>
    <submittedName>
        <fullName evidence="4">Transcriptional regulator</fullName>
    </submittedName>
</protein>
<evidence type="ECO:0000256" key="3">
    <source>
        <dbReference type="ARBA" id="ARBA00023163"/>
    </source>
</evidence>
<dbReference type="InterPro" id="IPR018060">
    <property type="entry name" value="HTH_AraC"/>
</dbReference>
<dbReference type="GO" id="GO:0043565">
    <property type="term" value="F:sequence-specific DNA binding"/>
    <property type="evidence" value="ECO:0007669"/>
    <property type="project" value="InterPro"/>
</dbReference>
<dbReference type="PROSITE" id="PS01124">
    <property type="entry name" value="HTH_ARAC_FAMILY_2"/>
    <property type="match status" value="1"/>
</dbReference>
<accession>A0A380GIC0</accession>
<dbReference type="PANTHER" id="PTHR43280">
    <property type="entry name" value="ARAC-FAMILY TRANSCRIPTIONAL REGULATOR"/>
    <property type="match status" value="1"/>
</dbReference>
<keyword evidence="1" id="KW-0805">Transcription regulation</keyword>
<dbReference type="PANTHER" id="PTHR43280:SF26">
    <property type="entry name" value="ARAC-FAMILY TRANSCRIPTIONAL REGULATOR"/>
    <property type="match status" value="1"/>
</dbReference>
<dbReference type="Gene3D" id="1.10.10.60">
    <property type="entry name" value="Homeodomain-like"/>
    <property type="match status" value="2"/>
</dbReference>
<dbReference type="SUPFAM" id="SSF46689">
    <property type="entry name" value="Homeodomain-like"/>
    <property type="match status" value="1"/>
</dbReference>
<dbReference type="Pfam" id="PF12833">
    <property type="entry name" value="HTH_18"/>
    <property type="match status" value="1"/>
</dbReference>
<dbReference type="RefSeq" id="WP_103373595.1">
    <property type="nucleotide sequence ID" value="NZ_BMCF01000001.1"/>
</dbReference>
<organism evidence="4 5">
    <name type="scientific">Staphylococcus nepalensis</name>
    <dbReference type="NCBI Taxonomy" id="214473"/>
    <lineage>
        <taxon>Bacteria</taxon>
        <taxon>Bacillati</taxon>
        <taxon>Bacillota</taxon>
        <taxon>Bacilli</taxon>
        <taxon>Bacillales</taxon>
        <taxon>Staphylococcaceae</taxon>
        <taxon>Staphylococcus</taxon>
    </lineage>
</organism>